<dbReference type="Pfam" id="PF00109">
    <property type="entry name" value="ketoacyl-synt"/>
    <property type="match status" value="1"/>
</dbReference>
<keyword evidence="16" id="KW-1185">Reference proteome</keyword>
<keyword evidence="8" id="KW-0443">Lipid metabolism</keyword>
<dbReference type="InterPro" id="IPR016039">
    <property type="entry name" value="Thiolase-like"/>
</dbReference>
<dbReference type="InterPro" id="IPR000794">
    <property type="entry name" value="Beta-ketoacyl_synthase"/>
</dbReference>
<dbReference type="RefSeq" id="WP_194113097.1">
    <property type="nucleotide sequence ID" value="NZ_JADFFL010000008.1"/>
</dbReference>
<dbReference type="InterPro" id="IPR017568">
    <property type="entry name" value="3-oxoacyl-ACP_synth-2"/>
</dbReference>
<dbReference type="EC" id="2.3.1.179" evidence="3 11"/>
<dbReference type="GO" id="GO:0004315">
    <property type="term" value="F:3-oxoacyl-[acyl-carrier-protein] synthase activity"/>
    <property type="evidence" value="ECO:0007669"/>
    <property type="project" value="UniProtKB-UniRule"/>
</dbReference>
<feature type="domain" description="Ketosynthase family 3 (KS3)" evidence="14">
    <location>
        <begin position="1"/>
        <end position="411"/>
    </location>
</feature>
<evidence type="ECO:0000256" key="6">
    <source>
        <dbReference type="ARBA" id="ARBA00022679"/>
    </source>
</evidence>
<evidence type="ECO:0000259" key="14">
    <source>
        <dbReference type="PROSITE" id="PS52004"/>
    </source>
</evidence>
<dbReference type="SMART" id="SM00825">
    <property type="entry name" value="PKS_KS"/>
    <property type="match status" value="1"/>
</dbReference>
<evidence type="ECO:0000256" key="4">
    <source>
        <dbReference type="ARBA" id="ARBA00014657"/>
    </source>
</evidence>
<dbReference type="Gene3D" id="3.40.47.10">
    <property type="match status" value="1"/>
</dbReference>
<dbReference type="PANTHER" id="PTHR11712">
    <property type="entry name" value="POLYKETIDE SYNTHASE-RELATED"/>
    <property type="match status" value="1"/>
</dbReference>
<dbReference type="Pfam" id="PF02801">
    <property type="entry name" value="Ketoacyl-synt_C"/>
    <property type="match status" value="1"/>
</dbReference>
<comment type="catalytic activity">
    <reaction evidence="11">
        <text>a fatty acyl-[ACP] + malonyl-[ACP] + H(+) = a 3-oxoacyl-[ACP] + holo-[ACP] + CO2</text>
        <dbReference type="Rhea" id="RHEA:22836"/>
        <dbReference type="Rhea" id="RHEA-COMP:9623"/>
        <dbReference type="Rhea" id="RHEA-COMP:9685"/>
        <dbReference type="Rhea" id="RHEA-COMP:9916"/>
        <dbReference type="Rhea" id="RHEA-COMP:14125"/>
        <dbReference type="ChEBI" id="CHEBI:15378"/>
        <dbReference type="ChEBI" id="CHEBI:16526"/>
        <dbReference type="ChEBI" id="CHEBI:64479"/>
        <dbReference type="ChEBI" id="CHEBI:78449"/>
        <dbReference type="ChEBI" id="CHEBI:78776"/>
        <dbReference type="ChEBI" id="CHEBI:138651"/>
    </reaction>
</comment>
<evidence type="ECO:0000256" key="9">
    <source>
        <dbReference type="ARBA" id="ARBA00023160"/>
    </source>
</evidence>
<protein>
    <recommendedName>
        <fullName evidence="4 11">3-oxoacyl-[acyl-carrier-protein] synthase 2</fullName>
        <ecNumber evidence="3 11">2.3.1.179</ecNumber>
    </recommendedName>
</protein>
<name>A0A929L1F5_9SPHI</name>
<evidence type="ECO:0000256" key="10">
    <source>
        <dbReference type="ARBA" id="ARBA00023315"/>
    </source>
</evidence>
<keyword evidence="5 11" id="KW-0444">Lipid biosynthesis</keyword>
<dbReference type="InterPro" id="IPR018201">
    <property type="entry name" value="Ketoacyl_synth_AS"/>
</dbReference>
<keyword evidence="9 11" id="KW-0275">Fatty acid biosynthesis</keyword>
<sequence>MKRVVITGMGVIAPNGNNIAEFWDNVINGRSAARDITRFNPEHFKTRFASQISNYNPVADLDRNDIKRGDLYSQYALIAAKQAIEDSGFDISTMSPFDVGVIFGSAQGGFETFEQQVVEYAGTGHHPHFNPFFIPKTLINMASGLISIKYGFMGVNFTTVTACASANTAMMDAMNYIRWGKAKIIVTGGSDAPVTEASIGGYNALKALSTRNDDPTKASRPFDIDRDGFVMGEGAGVLVLEEYEHAKARGAHIYAEVAGAAMTSDAYHITATHPEGLGAIQAMKSALEDAGLNKEDIGFLNAHATSTPVGDQSEAKGIHAVYGDSKKLFVSASKSITGHLLGAAGAIEAIIAVKSITESAIPPTINTTTIDPNIPAGLQIAIGDAVEVEVNAAMSNTFGFGGHNGVVVMKKV</sequence>
<evidence type="ECO:0000256" key="11">
    <source>
        <dbReference type="PIRNR" id="PIRNR000447"/>
    </source>
</evidence>
<dbReference type="PANTHER" id="PTHR11712:SF336">
    <property type="entry name" value="3-OXOACYL-[ACYL-CARRIER-PROTEIN] SYNTHASE, MITOCHONDRIAL"/>
    <property type="match status" value="1"/>
</dbReference>
<evidence type="ECO:0000256" key="13">
    <source>
        <dbReference type="RuleBase" id="RU003694"/>
    </source>
</evidence>
<evidence type="ECO:0000313" key="15">
    <source>
        <dbReference type="EMBL" id="MBE9663848.1"/>
    </source>
</evidence>
<dbReference type="InterPro" id="IPR014030">
    <property type="entry name" value="Ketoacyl_synth_N"/>
</dbReference>
<gene>
    <name evidence="15" type="primary">fabF</name>
    <name evidence="15" type="ORF">IRJ16_18340</name>
</gene>
<dbReference type="InterPro" id="IPR014031">
    <property type="entry name" value="Ketoacyl_synth_C"/>
</dbReference>
<comment type="caution">
    <text evidence="15">The sequence shown here is derived from an EMBL/GenBank/DDBJ whole genome shotgun (WGS) entry which is preliminary data.</text>
</comment>
<comment type="function">
    <text evidence="11">Involved in the type II fatty acid elongation cycle. Catalyzes the elongation of a wide range of acyl-ACP by the addition of two carbons from malonyl-ACP to an acyl acceptor. Can efficiently catalyze the conversion of palmitoleoyl-ACP (cis-hexadec-9-enoyl-ACP) to cis-vaccenoyl-ACP (cis-octadec-11-enoyl-ACP), an essential step in the thermal regulation of fatty acid composition.</text>
</comment>
<keyword evidence="10 11" id="KW-0012">Acyltransferase</keyword>
<evidence type="ECO:0000313" key="16">
    <source>
        <dbReference type="Proteomes" id="UP000622475"/>
    </source>
</evidence>
<dbReference type="GO" id="GO:0006633">
    <property type="term" value="P:fatty acid biosynthetic process"/>
    <property type="evidence" value="ECO:0007669"/>
    <property type="project" value="UniProtKB-UniRule"/>
</dbReference>
<proteinExistence type="inferred from homology"/>
<organism evidence="15 16">
    <name type="scientific">Mucilaginibacter myungsuensis</name>
    <dbReference type="NCBI Taxonomy" id="649104"/>
    <lineage>
        <taxon>Bacteria</taxon>
        <taxon>Pseudomonadati</taxon>
        <taxon>Bacteroidota</taxon>
        <taxon>Sphingobacteriia</taxon>
        <taxon>Sphingobacteriales</taxon>
        <taxon>Sphingobacteriaceae</taxon>
        <taxon>Mucilaginibacter</taxon>
    </lineage>
</organism>
<dbReference type="PIRSF" id="PIRSF000447">
    <property type="entry name" value="KAS_II"/>
    <property type="match status" value="1"/>
</dbReference>
<evidence type="ECO:0000256" key="12">
    <source>
        <dbReference type="PIRSR" id="PIRSR000447-1"/>
    </source>
</evidence>
<evidence type="ECO:0000256" key="3">
    <source>
        <dbReference type="ARBA" id="ARBA00012356"/>
    </source>
</evidence>
<dbReference type="SUPFAM" id="SSF53901">
    <property type="entry name" value="Thiolase-like"/>
    <property type="match status" value="2"/>
</dbReference>
<dbReference type="InterPro" id="IPR020841">
    <property type="entry name" value="PKS_Beta-ketoAc_synthase_dom"/>
</dbReference>
<dbReference type="PROSITE" id="PS52004">
    <property type="entry name" value="KS3_2"/>
    <property type="match status" value="1"/>
</dbReference>
<keyword evidence="7" id="KW-0276">Fatty acid metabolism</keyword>
<comment type="pathway">
    <text evidence="1 11">Lipid metabolism; fatty acid biosynthesis.</text>
</comment>
<evidence type="ECO:0000256" key="1">
    <source>
        <dbReference type="ARBA" id="ARBA00005194"/>
    </source>
</evidence>
<dbReference type="PROSITE" id="PS00606">
    <property type="entry name" value="KS3_1"/>
    <property type="match status" value="1"/>
</dbReference>
<feature type="active site" description="For beta-ketoacyl synthase activity" evidence="12">
    <location>
        <position position="163"/>
    </location>
</feature>
<dbReference type="AlphaFoldDB" id="A0A929L1F5"/>
<evidence type="ECO:0000256" key="2">
    <source>
        <dbReference type="ARBA" id="ARBA00008467"/>
    </source>
</evidence>
<dbReference type="CDD" id="cd00834">
    <property type="entry name" value="KAS_I_II"/>
    <property type="match status" value="1"/>
</dbReference>
<keyword evidence="6 11" id="KW-0808">Transferase</keyword>
<accession>A0A929L1F5</accession>
<evidence type="ECO:0000256" key="8">
    <source>
        <dbReference type="ARBA" id="ARBA00023098"/>
    </source>
</evidence>
<dbReference type="GO" id="GO:0005829">
    <property type="term" value="C:cytosol"/>
    <property type="evidence" value="ECO:0007669"/>
    <property type="project" value="TreeGrafter"/>
</dbReference>
<comment type="similarity">
    <text evidence="2 11 13">Belongs to the thiolase-like superfamily. Beta-ketoacyl-ACP synthases family.</text>
</comment>
<dbReference type="FunFam" id="3.40.47.10:FF:000018">
    <property type="entry name" value="3-oxoacyl-[acyl-carrier-protein] synthase 2"/>
    <property type="match status" value="1"/>
</dbReference>
<evidence type="ECO:0000256" key="5">
    <source>
        <dbReference type="ARBA" id="ARBA00022516"/>
    </source>
</evidence>
<dbReference type="NCBIfam" id="NF005589">
    <property type="entry name" value="PRK07314.1"/>
    <property type="match status" value="1"/>
</dbReference>
<evidence type="ECO:0000256" key="7">
    <source>
        <dbReference type="ARBA" id="ARBA00022832"/>
    </source>
</evidence>
<reference evidence="15" key="1">
    <citation type="submission" date="2020-10" db="EMBL/GenBank/DDBJ databases">
        <title>Mucilaginibacter mali sp. nov., isolated from rhizosphere soil of apple orchard.</title>
        <authorList>
            <person name="Lee J.-S."/>
            <person name="Kim H.S."/>
            <person name="Kim J.-S."/>
        </authorList>
    </citation>
    <scope>NUCLEOTIDE SEQUENCE</scope>
    <source>
        <strain evidence="15">KCTC 22746</strain>
    </source>
</reference>
<comment type="catalytic activity">
    <reaction evidence="11">
        <text>(9Z)-hexadecenoyl-[ACP] + malonyl-[ACP] + H(+) = 3-oxo-(11Z)-octadecenoyl-[ACP] + holo-[ACP] + CO2</text>
        <dbReference type="Rhea" id="RHEA:55040"/>
        <dbReference type="Rhea" id="RHEA-COMP:9623"/>
        <dbReference type="Rhea" id="RHEA-COMP:9685"/>
        <dbReference type="Rhea" id="RHEA-COMP:10800"/>
        <dbReference type="Rhea" id="RHEA-COMP:14074"/>
        <dbReference type="ChEBI" id="CHEBI:15378"/>
        <dbReference type="ChEBI" id="CHEBI:16526"/>
        <dbReference type="ChEBI" id="CHEBI:64479"/>
        <dbReference type="ChEBI" id="CHEBI:78449"/>
        <dbReference type="ChEBI" id="CHEBI:83989"/>
        <dbReference type="ChEBI" id="CHEBI:138538"/>
        <dbReference type="EC" id="2.3.1.179"/>
    </reaction>
</comment>
<dbReference type="EMBL" id="JADFFL010000008">
    <property type="protein sequence ID" value="MBE9663848.1"/>
    <property type="molecule type" value="Genomic_DNA"/>
</dbReference>
<dbReference type="NCBIfam" id="TIGR03150">
    <property type="entry name" value="fabF"/>
    <property type="match status" value="1"/>
</dbReference>
<dbReference type="Proteomes" id="UP000622475">
    <property type="component" value="Unassembled WGS sequence"/>
</dbReference>